<evidence type="ECO:0000256" key="2">
    <source>
        <dbReference type="SAM" id="SignalP"/>
    </source>
</evidence>
<gene>
    <name evidence="4" type="ORF">PV11_07596</name>
</gene>
<feature type="domain" description="DUF7908" evidence="3">
    <location>
        <begin position="461"/>
        <end position="593"/>
    </location>
</feature>
<accession>A0A0D1YAS1</accession>
<feature type="region of interest" description="Disordered" evidence="1">
    <location>
        <begin position="381"/>
        <end position="456"/>
    </location>
</feature>
<feature type="region of interest" description="Disordered" evidence="1">
    <location>
        <begin position="637"/>
        <end position="736"/>
    </location>
</feature>
<evidence type="ECO:0000313" key="4">
    <source>
        <dbReference type="EMBL" id="KIV80067.1"/>
    </source>
</evidence>
<dbReference type="EMBL" id="KN846953">
    <property type="protein sequence ID" value="KIV80067.1"/>
    <property type="molecule type" value="Genomic_DNA"/>
</dbReference>
<protein>
    <recommendedName>
        <fullName evidence="3">DUF7908 domain-containing protein</fullName>
    </recommendedName>
</protein>
<dbReference type="InterPro" id="IPR057230">
    <property type="entry name" value="DUF7908"/>
</dbReference>
<keyword evidence="2" id="KW-0732">Signal</keyword>
<dbReference type="GO" id="GO:0000993">
    <property type="term" value="F:RNA polymerase II complex binding"/>
    <property type="evidence" value="ECO:0007669"/>
    <property type="project" value="TreeGrafter"/>
</dbReference>
<feature type="compositionally biased region" description="Low complexity" evidence="1">
    <location>
        <begin position="637"/>
        <end position="709"/>
    </location>
</feature>
<evidence type="ECO:0000256" key="1">
    <source>
        <dbReference type="SAM" id="MobiDB-lite"/>
    </source>
</evidence>
<sequence length="736" mass="75457">MRFSISAAALMASGAVAQLATIIPCPQANGTNATLSYAPITVTSQYQPVSTCVPTSACLRGSCTTKYPFSTFDFVSTTIPAFYNGTTISSTLVTVTTQKVTVSVHSSTVTSYITPNATTASNGTTITPTPSPVYLTVVKDYYAPYNQIGPLAIPGYEGSGLCTTCGVQDDGSRSQVVDVTECRLGAYGAKCLGYQETWVSSSAQPAATSVLVDAVSVSTTVPTPGTYTFTFSLTADAAVITSDSSTITVGPQPYFAHVTRVFYKHLEVVDITVTVTKTIYITVPCSIQAPTTASAVAIPTGGQWQGHWPWWAHHDHGYGGGYPFGRDPFGGLDWGNPRNTDWIHWFTVTVTDTETDTVTASMSSTASIGPISVTATASSTSFTSTSSTSSPSSTSTTSSSSTSTSTSSTSSSSFTTTSSSTSSTSTTSSTSSSTSSSSSSLVTSSSSTSSSSTTTTTPAVTTTFIIEAITTGAARYRKRAIDYVRFDGEGLGEIESDIFLAAEFTLDTAGDLAAGGLFVDTDNDNAYMAFELSSTRPTADDASFSIDSTSGELFISGTNHGFCVDGTSHLFILYSDTTAELPFPCTPVTLYAIALPAGYTTSLTTTTTTTGSTSTSGTLTSTTTAVNGTSTTATLTSTTTAANGTSSSTASATSTSTSAGNNTSSTATSSSNATATSTSTSSVSSSIGPISGSTSSSTSTATNGTSSIAQLLWPLSMRPQASRHPARVPPPPPWST</sequence>
<organism evidence="4 5">
    <name type="scientific">Exophiala sideris</name>
    <dbReference type="NCBI Taxonomy" id="1016849"/>
    <lineage>
        <taxon>Eukaryota</taxon>
        <taxon>Fungi</taxon>
        <taxon>Dikarya</taxon>
        <taxon>Ascomycota</taxon>
        <taxon>Pezizomycotina</taxon>
        <taxon>Eurotiomycetes</taxon>
        <taxon>Chaetothyriomycetidae</taxon>
        <taxon>Chaetothyriales</taxon>
        <taxon>Herpotrichiellaceae</taxon>
        <taxon>Exophiala</taxon>
    </lineage>
</organism>
<feature type="region of interest" description="Disordered" evidence="1">
    <location>
        <begin position="605"/>
        <end position="625"/>
    </location>
</feature>
<reference evidence="4 5" key="1">
    <citation type="submission" date="2015-01" db="EMBL/GenBank/DDBJ databases">
        <title>The Genome Sequence of Exophiala sideris CBS121828.</title>
        <authorList>
            <consortium name="The Broad Institute Genomics Platform"/>
            <person name="Cuomo C."/>
            <person name="de Hoog S."/>
            <person name="Gorbushina A."/>
            <person name="Stielow B."/>
            <person name="Teixiera M."/>
            <person name="Abouelleil A."/>
            <person name="Chapman S.B."/>
            <person name="Priest M."/>
            <person name="Young S.K."/>
            <person name="Wortman J."/>
            <person name="Nusbaum C."/>
            <person name="Birren B."/>
        </authorList>
    </citation>
    <scope>NUCLEOTIDE SEQUENCE [LARGE SCALE GENOMIC DNA]</scope>
    <source>
        <strain evidence="4 5">CBS 121828</strain>
    </source>
</reference>
<evidence type="ECO:0000259" key="3">
    <source>
        <dbReference type="Pfam" id="PF25485"/>
    </source>
</evidence>
<dbReference type="PANTHER" id="PTHR12460:SF40">
    <property type="entry name" value="REGULATION OF NUCLEAR PRE-MRNA DOMAIN-CONTAINING PROTEIN 2"/>
    <property type="match status" value="1"/>
</dbReference>
<feature type="compositionally biased region" description="Pro residues" evidence="1">
    <location>
        <begin position="727"/>
        <end position="736"/>
    </location>
</feature>
<dbReference type="GO" id="GO:0031124">
    <property type="term" value="P:mRNA 3'-end processing"/>
    <property type="evidence" value="ECO:0007669"/>
    <property type="project" value="TreeGrafter"/>
</dbReference>
<dbReference type="HOGENOM" id="CLU_014666_0_0_1"/>
<name>A0A0D1YAS1_9EURO</name>
<feature type="signal peptide" evidence="2">
    <location>
        <begin position="1"/>
        <end position="17"/>
    </location>
</feature>
<dbReference type="PANTHER" id="PTHR12460">
    <property type="entry name" value="CYCLIN-DEPENDENT KINASE INHIBITOR-RELATED PROTEIN"/>
    <property type="match status" value="1"/>
</dbReference>
<dbReference type="AlphaFoldDB" id="A0A0D1YAS1"/>
<dbReference type="Proteomes" id="UP000053599">
    <property type="component" value="Unassembled WGS sequence"/>
</dbReference>
<evidence type="ECO:0000313" key="5">
    <source>
        <dbReference type="Proteomes" id="UP000053599"/>
    </source>
</evidence>
<dbReference type="Pfam" id="PF25485">
    <property type="entry name" value="DUF7908"/>
    <property type="match status" value="1"/>
</dbReference>
<dbReference type="OrthoDB" id="4121018at2759"/>
<feature type="chain" id="PRO_5002236944" description="DUF7908 domain-containing protein" evidence="2">
    <location>
        <begin position="18"/>
        <end position="736"/>
    </location>
</feature>
<proteinExistence type="predicted"/>